<comment type="pathway">
    <text evidence="2">Lipid metabolism.</text>
</comment>
<keyword evidence="8" id="KW-0560">Oxidoreductase</keyword>
<evidence type="ECO:0000256" key="3">
    <source>
        <dbReference type="ARBA" id="ARBA00006484"/>
    </source>
</evidence>
<keyword evidence="7" id="KW-0521">NADP</keyword>
<evidence type="ECO:0000256" key="6">
    <source>
        <dbReference type="ARBA" id="ARBA00022832"/>
    </source>
</evidence>
<dbReference type="Pfam" id="PF13561">
    <property type="entry name" value="adh_short_C2"/>
    <property type="match status" value="1"/>
</dbReference>
<keyword evidence="11" id="KW-0275">Fatty acid biosynthesis</keyword>
<dbReference type="EC" id="1.3.1.38" evidence="14"/>
<keyword evidence="24" id="KW-1185">Reference proteome</keyword>
<evidence type="ECO:0000256" key="17">
    <source>
        <dbReference type="ARBA" id="ARBA00048686"/>
    </source>
</evidence>
<comment type="catalytic activity">
    <reaction evidence="16">
        <text>(2E)-dodecenoyl-CoA + NADPH + H(+) = dodecanoyl-CoA + NADP(+)</text>
        <dbReference type="Rhea" id="RHEA:44964"/>
        <dbReference type="ChEBI" id="CHEBI:15378"/>
        <dbReference type="ChEBI" id="CHEBI:57330"/>
        <dbReference type="ChEBI" id="CHEBI:57375"/>
        <dbReference type="ChEBI" id="CHEBI:57783"/>
        <dbReference type="ChEBI" id="CHEBI:58349"/>
    </reaction>
    <physiologicalReaction direction="left-to-right" evidence="16">
        <dbReference type="Rhea" id="RHEA:44965"/>
    </physiologicalReaction>
</comment>
<comment type="catalytic activity">
    <reaction evidence="17">
        <text>(2E)-tetradecenoyl-CoA + NADPH + H(+) = tetradecanoyl-CoA + NADP(+)</text>
        <dbReference type="Rhea" id="RHEA:44968"/>
        <dbReference type="ChEBI" id="CHEBI:15378"/>
        <dbReference type="ChEBI" id="CHEBI:57385"/>
        <dbReference type="ChEBI" id="CHEBI:57783"/>
        <dbReference type="ChEBI" id="CHEBI:58349"/>
        <dbReference type="ChEBI" id="CHEBI:61405"/>
    </reaction>
    <physiologicalReaction direction="left-to-right" evidence="17">
        <dbReference type="Rhea" id="RHEA:44969"/>
    </physiologicalReaction>
</comment>
<evidence type="ECO:0000256" key="13">
    <source>
        <dbReference type="ARBA" id="ARBA00038622"/>
    </source>
</evidence>
<evidence type="ECO:0000313" key="23">
    <source>
        <dbReference type="EMBL" id="PYE38450.1"/>
    </source>
</evidence>
<evidence type="ECO:0000256" key="14">
    <source>
        <dbReference type="ARBA" id="ARBA00038849"/>
    </source>
</evidence>
<evidence type="ECO:0000256" key="10">
    <source>
        <dbReference type="ARBA" id="ARBA00023140"/>
    </source>
</evidence>
<keyword evidence="5" id="KW-0597">Phosphoprotein</keyword>
<evidence type="ECO:0000256" key="11">
    <source>
        <dbReference type="ARBA" id="ARBA00023160"/>
    </source>
</evidence>
<keyword evidence="10" id="KW-0576">Peroxisome</keyword>
<evidence type="ECO:0000256" key="21">
    <source>
        <dbReference type="ARBA" id="ARBA00049559"/>
    </source>
</evidence>
<evidence type="ECO:0000256" key="4">
    <source>
        <dbReference type="ARBA" id="ARBA00022516"/>
    </source>
</evidence>
<evidence type="ECO:0000256" key="12">
    <source>
        <dbReference type="ARBA" id="ARBA00037124"/>
    </source>
</evidence>
<dbReference type="PANTHER" id="PTHR24317:SF7">
    <property type="entry name" value="PEROXISOMAL TRANS-2-ENOYL-COA REDUCTASE"/>
    <property type="match status" value="1"/>
</dbReference>
<evidence type="ECO:0000256" key="7">
    <source>
        <dbReference type="ARBA" id="ARBA00022857"/>
    </source>
</evidence>
<dbReference type="Proteomes" id="UP000247746">
    <property type="component" value="Unassembled WGS sequence"/>
</dbReference>
<dbReference type="EMBL" id="QJSU01000007">
    <property type="protein sequence ID" value="PYE38450.1"/>
    <property type="molecule type" value="Genomic_DNA"/>
</dbReference>
<comment type="similarity">
    <text evidence="3">Belongs to the short-chain dehydrogenases/reductases (SDR) family.</text>
</comment>
<evidence type="ECO:0000256" key="16">
    <source>
        <dbReference type="ARBA" id="ARBA00047570"/>
    </source>
</evidence>
<comment type="catalytic activity">
    <reaction evidence="20">
        <text>(2E)-decenoyl-CoA + NADPH + H(+) = decanoyl-CoA + NADP(+)</text>
        <dbReference type="Rhea" id="RHEA:44960"/>
        <dbReference type="ChEBI" id="CHEBI:15378"/>
        <dbReference type="ChEBI" id="CHEBI:57783"/>
        <dbReference type="ChEBI" id="CHEBI:58349"/>
        <dbReference type="ChEBI" id="CHEBI:61406"/>
        <dbReference type="ChEBI" id="CHEBI:61430"/>
    </reaction>
    <physiologicalReaction direction="left-to-right" evidence="20">
        <dbReference type="Rhea" id="RHEA:44961"/>
    </physiologicalReaction>
</comment>
<protein>
    <recommendedName>
        <fullName evidence="15">Peroxisomal trans-2-enoyl-CoA reductase</fullName>
        <ecNumber evidence="14">1.3.1.38</ecNumber>
    </recommendedName>
</protein>
<evidence type="ECO:0000313" key="24">
    <source>
        <dbReference type="Proteomes" id="UP000247746"/>
    </source>
</evidence>
<name>A0A2V4V0I6_9GAMM</name>
<comment type="function">
    <text evidence="12">Participates in chain elongation of fatty acids. Catalyzes the reduction of trans-2-enoyl-CoAs of varying chain lengths from 6:1 to 16:1, having maximum activity with 10:1 CoA. Has no 2,4-dienoyl-CoA reductase activity.</text>
</comment>
<evidence type="ECO:0000256" key="15">
    <source>
        <dbReference type="ARBA" id="ARBA00041063"/>
    </source>
</evidence>
<evidence type="ECO:0000256" key="18">
    <source>
        <dbReference type="ARBA" id="ARBA00049108"/>
    </source>
</evidence>
<dbReference type="FunFam" id="3.40.50.720:FF:000084">
    <property type="entry name" value="Short-chain dehydrogenase reductase"/>
    <property type="match status" value="1"/>
</dbReference>
<proteinExistence type="inferred from homology"/>
<evidence type="ECO:0000259" key="22">
    <source>
        <dbReference type="SMART" id="SM00822"/>
    </source>
</evidence>
<evidence type="ECO:0000256" key="2">
    <source>
        <dbReference type="ARBA" id="ARBA00005189"/>
    </source>
</evidence>
<dbReference type="PANTHER" id="PTHR24317">
    <property type="entry name" value="PEROXISOMAL TRANS-2-ENOYL-COA REDUCTASE"/>
    <property type="match status" value="1"/>
</dbReference>
<evidence type="ECO:0000256" key="1">
    <source>
        <dbReference type="ARBA" id="ARBA00004275"/>
    </source>
</evidence>
<dbReference type="InterPro" id="IPR002347">
    <property type="entry name" value="SDR_fam"/>
</dbReference>
<evidence type="ECO:0000256" key="5">
    <source>
        <dbReference type="ARBA" id="ARBA00022553"/>
    </source>
</evidence>
<feature type="domain" description="Ketoreductase" evidence="22">
    <location>
        <begin position="13"/>
        <end position="158"/>
    </location>
</feature>
<keyword evidence="9" id="KW-0443">Lipid metabolism</keyword>
<evidence type="ECO:0000256" key="9">
    <source>
        <dbReference type="ARBA" id="ARBA00023098"/>
    </source>
</evidence>
<dbReference type="InterPro" id="IPR057326">
    <property type="entry name" value="KR_dom"/>
</dbReference>
<dbReference type="InterPro" id="IPR052388">
    <property type="entry name" value="Peroxisomal_t2-enoyl-CoA_red"/>
</dbReference>
<comment type="catalytic activity">
    <reaction evidence="18">
        <text>(2E)-hexenoyl-CoA + NADPH + H(+) = hexanoyl-CoA + NADP(+)</text>
        <dbReference type="Rhea" id="RHEA:44956"/>
        <dbReference type="ChEBI" id="CHEBI:15378"/>
        <dbReference type="ChEBI" id="CHEBI:57783"/>
        <dbReference type="ChEBI" id="CHEBI:58349"/>
        <dbReference type="ChEBI" id="CHEBI:62077"/>
        <dbReference type="ChEBI" id="CHEBI:62620"/>
    </reaction>
    <physiologicalReaction direction="left-to-right" evidence="18">
        <dbReference type="Rhea" id="RHEA:44957"/>
    </physiologicalReaction>
</comment>
<accession>A0A2V4V0I6</accession>
<dbReference type="SMART" id="SM00822">
    <property type="entry name" value="PKS_KR"/>
    <property type="match status" value="1"/>
</dbReference>
<dbReference type="SUPFAM" id="SSF51735">
    <property type="entry name" value="NAD(P)-binding Rossmann-fold domains"/>
    <property type="match status" value="1"/>
</dbReference>
<evidence type="ECO:0000256" key="20">
    <source>
        <dbReference type="ARBA" id="ARBA00049386"/>
    </source>
</evidence>
<dbReference type="OrthoDB" id="9775864at2"/>
<comment type="caution">
    <text evidence="23">The sequence shown here is derived from an EMBL/GenBank/DDBJ whole genome shotgun (WGS) entry which is preliminary data.</text>
</comment>
<dbReference type="PRINTS" id="PR00081">
    <property type="entry name" value="GDHRDH"/>
</dbReference>
<sequence>MENIFRSDLFAGKTVLVTGGGSGIGLAIARNFGTLGARVVIAARDQERLIEAGQSLREAGIDAIELAVNIRDNDSVADLIEQLELQGIGIDVLVNNAGGQFAAPALDLSANGFRSVVDLNLTGTFLMCQAFARHCMNRKLPGCIINIVLCQANGLPGMAHAGAAREGVVNLTRTLAWEWSNLGIRVNAVAPGTIKTEALDQYDPVALQEGIDKLLIKRMGLPEEVAQSVAYLASPAAGFITGTCLALDGGEHLTGASPQR</sequence>
<comment type="subunit">
    <text evidence="13">Interacts with PEX5, probably required to target it into peroxisomes.</text>
</comment>
<dbReference type="Gene3D" id="3.40.50.720">
    <property type="entry name" value="NAD(P)-binding Rossmann-like Domain"/>
    <property type="match status" value="1"/>
</dbReference>
<evidence type="ECO:0000256" key="19">
    <source>
        <dbReference type="ARBA" id="ARBA00049251"/>
    </source>
</evidence>
<comment type="catalytic activity">
    <reaction evidence="21">
        <text>(2E)-octenoyl-CoA + NADPH + H(+) = octanoyl-CoA + NADP(+)</text>
        <dbReference type="Rhea" id="RHEA:44952"/>
        <dbReference type="ChEBI" id="CHEBI:15378"/>
        <dbReference type="ChEBI" id="CHEBI:57386"/>
        <dbReference type="ChEBI" id="CHEBI:57783"/>
        <dbReference type="ChEBI" id="CHEBI:58349"/>
        <dbReference type="ChEBI" id="CHEBI:62242"/>
    </reaction>
    <physiologicalReaction direction="left-to-right" evidence="21">
        <dbReference type="Rhea" id="RHEA:44953"/>
    </physiologicalReaction>
</comment>
<evidence type="ECO:0000256" key="8">
    <source>
        <dbReference type="ARBA" id="ARBA00023002"/>
    </source>
</evidence>
<keyword evidence="6" id="KW-0276">Fatty acid metabolism</keyword>
<keyword evidence="4" id="KW-0444">Lipid biosynthesis</keyword>
<organism evidence="23 24">
    <name type="scientific">Psychrobacter fozii</name>
    <dbReference type="NCBI Taxonomy" id="198480"/>
    <lineage>
        <taxon>Bacteria</taxon>
        <taxon>Pseudomonadati</taxon>
        <taxon>Pseudomonadota</taxon>
        <taxon>Gammaproteobacteria</taxon>
        <taxon>Moraxellales</taxon>
        <taxon>Moraxellaceae</taxon>
        <taxon>Psychrobacter</taxon>
    </lineage>
</organism>
<dbReference type="AlphaFoldDB" id="A0A2V4V0I6"/>
<dbReference type="InterPro" id="IPR036291">
    <property type="entry name" value="NAD(P)-bd_dom_sf"/>
</dbReference>
<comment type="catalytic activity">
    <reaction evidence="19">
        <text>a (2E)-enoyl-CoA + NADPH + H(+) = a 2,3-saturated acyl-CoA + NADP(+)</text>
        <dbReference type="Rhea" id="RHEA:33763"/>
        <dbReference type="ChEBI" id="CHEBI:15378"/>
        <dbReference type="ChEBI" id="CHEBI:57783"/>
        <dbReference type="ChEBI" id="CHEBI:58349"/>
        <dbReference type="ChEBI" id="CHEBI:58856"/>
        <dbReference type="ChEBI" id="CHEBI:65111"/>
        <dbReference type="EC" id="1.3.1.38"/>
    </reaction>
    <physiologicalReaction direction="left-to-right" evidence="19">
        <dbReference type="Rhea" id="RHEA:33764"/>
    </physiologicalReaction>
</comment>
<dbReference type="GO" id="GO:0006633">
    <property type="term" value="P:fatty acid biosynthetic process"/>
    <property type="evidence" value="ECO:0007669"/>
    <property type="project" value="UniProtKB-KW"/>
</dbReference>
<gene>
    <name evidence="23" type="ORF">DFP82_10772</name>
</gene>
<dbReference type="GO" id="GO:0019166">
    <property type="term" value="F:trans-2-enoyl-CoA reductase (NADPH) activity"/>
    <property type="evidence" value="ECO:0007669"/>
    <property type="project" value="UniProtKB-EC"/>
</dbReference>
<reference evidence="23 24" key="1">
    <citation type="submission" date="2018-06" db="EMBL/GenBank/DDBJ databases">
        <title>Genomic Encyclopedia of Type Strains, Phase III (KMG-III): the genomes of soil and plant-associated and newly described type strains.</title>
        <authorList>
            <person name="Whitman W."/>
        </authorList>
    </citation>
    <scope>NUCLEOTIDE SEQUENCE [LARGE SCALE GENOMIC DNA]</scope>
    <source>
        <strain evidence="23 24">CECT 5889</strain>
    </source>
</reference>
<dbReference type="RefSeq" id="WP_110923605.1">
    <property type="nucleotide sequence ID" value="NZ_QJSU01000007.1"/>
</dbReference>
<comment type="subcellular location">
    <subcellularLocation>
        <location evidence="1">Peroxisome</location>
    </subcellularLocation>
</comment>